<dbReference type="Pfam" id="PF09538">
    <property type="entry name" value="FYDLN_acid"/>
    <property type="match status" value="1"/>
</dbReference>
<dbReference type="HOGENOM" id="CLU_123764_0_0_5"/>
<dbReference type="AlphaFoldDB" id="Q9A2H1"/>
<dbReference type="eggNOG" id="COG4530">
    <property type="taxonomic scope" value="Bacteria"/>
</dbReference>
<dbReference type="InterPro" id="IPR012644">
    <property type="entry name" value="CHP02300_FYDLN_acid"/>
</dbReference>
<dbReference type="BioCyc" id="CAULO:CC3590-MONOMER"/>
<evidence type="ECO:0008006" key="4">
    <source>
        <dbReference type="Google" id="ProtNLM"/>
    </source>
</evidence>
<dbReference type="KEGG" id="ccr:CC_3590"/>
<evidence type="ECO:0000256" key="1">
    <source>
        <dbReference type="SAM" id="MobiDB-lite"/>
    </source>
</evidence>
<feature type="compositionally biased region" description="Acidic residues" evidence="1">
    <location>
        <begin position="144"/>
        <end position="173"/>
    </location>
</feature>
<name>Q9A2H1_CAUVC</name>
<evidence type="ECO:0000313" key="3">
    <source>
        <dbReference type="Proteomes" id="UP000001816"/>
    </source>
</evidence>
<dbReference type="PATRIC" id="fig|190650.5.peg.3594"/>
<accession>Q9A2H1</accession>
<sequence length="188" mass="20627">MVVFAKGFAFDSGLSPWQVTRRFSHQDQRVANLANPDLGAKQICPNCQSKFYDLNRRPAVCPKCGEQFDPEEALKSRRVRARAVTPDYDADDEKEAVAPKEVDGYEDEVDDTPEIDEAAEADVVETDDEDVDPGAPTPAGGDDLGVDFAEDEDLADEDGDDVPFLEDEDDDDILDEEIEGLPGEGVDD</sequence>
<dbReference type="PIR" id="D87694">
    <property type="entry name" value="D87694"/>
</dbReference>
<dbReference type="EnsemblBacteria" id="AAK25552">
    <property type="protein sequence ID" value="AAK25552"/>
    <property type="gene ID" value="CC_3590"/>
</dbReference>
<dbReference type="STRING" id="190650.CC_3590"/>
<organism evidence="2 3">
    <name type="scientific">Caulobacter vibrioides (strain ATCC 19089 / CIP 103742 / CB 15)</name>
    <name type="common">Caulobacter crescentus</name>
    <dbReference type="NCBI Taxonomy" id="190650"/>
    <lineage>
        <taxon>Bacteria</taxon>
        <taxon>Pseudomonadati</taxon>
        <taxon>Pseudomonadota</taxon>
        <taxon>Alphaproteobacteria</taxon>
        <taxon>Caulobacterales</taxon>
        <taxon>Caulobacteraceae</taxon>
        <taxon>Caulobacter</taxon>
    </lineage>
</organism>
<reference evidence="2 3" key="1">
    <citation type="journal article" date="2001" name="Proc. Natl. Acad. Sci. U.S.A.">
        <title>Complete genome sequence of Caulobacter crescentus.</title>
        <authorList>
            <person name="Nierman W.C."/>
            <person name="Feldblyum T.V."/>
            <person name="Laub M.T."/>
            <person name="Paulsen I.T."/>
            <person name="Nelson K.E."/>
            <person name="Eisen J.A."/>
            <person name="Heidelberg J.F."/>
            <person name="Alley M.R."/>
            <person name="Ohta N."/>
            <person name="Maddock J.R."/>
            <person name="Potocka I."/>
            <person name="Nelson W.C."/>
            <person name="Newton A."/>
            <person name="Stephens C."/>
            <person name="Phadke N.D."/>
            <person name="Ely B."/>
            <person name="DeBoy R.T."/>
            <person name="Dodson R.J."/>
            <person name="Durkin A.S."/>
            <person name="Gwinn M.L."/>
            <person name="Haft D.H."/>
            <person name="Kolonay J.F."/>
            <person name="Smit J."/>
            <person name="Craven M.B."/>
            <person name="Khouri H."/>
            <person name="Shetty J."/>
            <person name="Berry K."/>
            <person name="Utterback T."/>
            <person name="Tran K."/>
            <person name="Wolf A."/>
            <person name="Vamathevan J."/>
            <person name="Ermolaeva M."/>
            <person name="White O."/>
            <person name="Salzberg S.L."/>
            <person name="Venter J.C."/>
            <person name="Shapiro L."/>
            <person name="Fraser C.M."/>
        </authorList>
    </citation>
    <scope>NUCLEOTIDE SEQUENCE [LARGE SCALE GENOMIC DNA]</scope>
    <source>
        <strain evidence="3">ATCC 19089 / CB15</strain>
    </source>
</reference>
<feature type="compositionally biased region" description="Acidic residues" evidence="1">
    <location>
        <begin position="104"/>
        <end position="132"/>
    </location>
</feature>
<evidence type="ECO:0000313" key="2">
    <source>
        <dbReference type="EMBL" id="AAK25552.1"/>
    </source>
</evidence>
<proteinExistence type="predicted"/>
<dbReference type="Proteomes" id="UP000001816">
    <property type="component" value="Chromosome"/>
</dbReference>
<feature type="region of interest" description="Disordered" evidence="1">
    <location>
        <begin position="84"/>
        <end position="173"/>
    </location>
</feature>
<dbReference type="NCBIfam" id="TIGR02300">
    <property type="entry name" value="FYDLN_acid"/>
    <property type="match status" value="1"/>
</dbReference>
<gene>
    <name evidence="2" type="ordered locus">CC_3590</name>
</gene>
<protein>
    <recommendedName>
        <fullName evidence="4">TIGR02300 family protein</fullName>
    </recommendedName>
</protein>
<keyword evidence="3" id="KW-1185">Reference proteome</keyword>
<dbReference type="EMBL" id="AE005673">
    <property type="protein sequence ID" value="AAK25552.1"/>
    <property type="molecule type" value="Genomic_DNA"/>
</dbReference>